<gene>
    <name evidence="8" type="ORF">I6I10_04245</name>
    <name evidence="9" type="ORF">I6J21_11335</name>
</gene>
<accession>A0A7T4EGX0</accession>
<dbReference type="EMBL" id="CP069534">
    <property type="protein sequence ID" value="QRP70334.1"/>
    <property type="molecule type" value="Genomic_DNA"/>
</dbReference>
<dbReference type="InterPro" id="IPR011701">
    <property type="entry name" value="MFS"/>
</dbReference>
<evidence type="ECO:0000256" key="5">
    <source>
        <dbReference type="ARBA" id="ARBA00023136"/>
    </source>
</evidence>
<feature type="transmembrane region" description="Helical" evidence="6">
    <location>
        <begin position="364"/>
        <end position="385"/>
    </location>
</feature>
<dbReference type="PROSITE" id="PS00216">
    <property type="entry name" value="SUGAR_TRANSPORT_1"/>
    <property type="match status" value="1"/>
</dbReference>
<sequence length="517" mass="54815">MTNTQAATRETYQGTDKALVGIVLGVMTFWLFAQSTLNVGPLMAKDVGIPMHIMNVAISASGLFSGMCIVVAGGFADRWGRKRVAMIGNLINIVGSLLVATAFGPFGTTMMIGGRIFQGIAAASIMPSTMALVQTYWRGRDRQRALSMWSIGSWGGGGICAVFGGVLASSALGWRSIFFLCAAVSVASILLMREMPEAKANVKTSGFDLNGILSLMITIVALQLIITQGASFGWLSPTVIGLFVTFIAAFWFFVRMETSNDSAFVDFRLFRNKTFSATCVVNAIMNATSGILAAFLWVMQDGASYSAGQAGLITLGYAIFVVAFIRVGEKMMQRYNVRTPMLLGCSIVFVSIIMLMFTNVMTGTYVIIAAVAFSLYGLGLGLFATPVTDAALCGLPEDQYGSGAGIFKMASSLGAGLGAAIAAATYTALRDTGSALPTYILDFVGRQDNITIREAGFMALGTNAVMCAIAITLILVFIPKVTQTSETLDNTEDLDAHRPCKDCPEGVAVFADDELAA</sequence>
<dbReference type="OrthoDB" id="2412976at2"/>
<feature type="transmembrane region" description="Helical" evidence="6">
    <location>
        <begin position="455"/>
        <end position="478"/>
    </location>
</feature>
<dbReference type="InterPro" id="IPR005829">
    <property type="entry name" value="Sugar_transporter_CS"/>
</dbReference>
<evidence type="ECO:0000256" key="3">
    <source>
        <dbReference type="ARBA" id="ARBA00022692"/>
    </source>
</evidence>
<feature type="transmembrane region" description="Helical" evidence="6">
    <location>
        <begin position="207"/>
        <end position="226"/>
    </location>
</feature>
<dbReference type="GeneID" id="92761064"/>
<proteinExistence type="predicted"/>
<evidence type="ECO:0000259" key="7">
    <source>
        <dbReference type="PROSITE" id="PS50850"/>
    </source>
</evidence>
<reference evidence="8 10" key="1">
    <citation type="submission" date="2020-12" db="EMBL/GenBank/DDBJ databases">
        <title>FDA dAtabase for Regulatory Grade micrObial Sequences (FDA-ARGOS): Supporting development and validation of Infectious Disease Dx tests.</title>
        <authorList>
            <person name="Sproer C."/>
            <person name="Gronow S."/>
            <person name="Severitt S."/>
            <person name="Schroder I."/>
            <person name="Tallon L."/>
            <person name="Sadzewicz L."/>
            <person name="Zhao X."/>
            <person name="Boylan J."/>
            <person name="Ott S."/>
            <person name="Bowen H."/>
            <person name="Vavikolanu K."/>
            <person name="Mehta A."/>
            <person name="Aluvathingal J."/>
            <person name="Nadendla S."/>
            <person name="Lowell S."/>
            <person name="Myers T."/>
            <person name="Yan Y."/>
            <person name="Sichtig H."/>
        </authorList>
    </citation>
    <scope>NUCLEOTIDE SEQUENCE [LARGE SCALE GENOMIC DNA]</scope>
    <source>
        <strain evidence="8 10">FDAARGOS_1053</strain>
        <strain evidence="9">FDAARGOS_1191</strain>
    </source>
</reference>
<evidence type="ECO:0000313" key="8">
    <source>
        <dbReference type="EMBL" id="QQB47127.1"/>
    </source>
</evidence>
<feature type="domain" description="Major facilitator superfamily (MFS) profile" evidence="7">
    <location>
        <begin position="18"/>
        <end position="482"/>
    </location>
</feature>
<dbReference type="InterPro" id="IPR036259">
    <property type="entry name" value="MFS_trans_sf"/>
</dbReference>
<dbReference type="EMBL" id="CP066007">
    <property type="protein sequence ID" value="QQB47127.1"/>
    <property type="molecule type" value="Genomic_DNA"/>
</dbReference>
<keyword evidence="2" id="KW-0813">Transport</keyword>
<feature type="transmembrane region" description="Helical" evidence="6">
    <location>
        <begin position="18"/>
        <end position="37"/>
    </location>
</feature>
<dbReference type="Gene3D" id="1.20.1250.20">
    <property type="entry name" value="MFS general substrate transporter like domains"/>
    <property type="match status" value="1"/>
</dbReference>
<keyword evidence="3 6" id="KW-0812">Transmembrane</keyword>
<feature type="transmembrane region" description="Helical" evidence="6">
    <location>
        <begin position="49"/>
        <end position="72"/>
    </location>
</feature>
<feature type="transmembrane region" description="Helical" evidence="6">
    <location>
        <begin position="406"/>
        <end position="429"/>
    </location>
</feature>
<dbReference type="PROSITE" id="PS50850">
    <property type="entry name" value="MFS"/>
    <property type="match status" value="1"/>
</dbReference>
<feature type="transmembrane region" description="Helical" evidence="6">
    <location>
        <begin position="84"/>
        <end position="104"/>
    </location>
</feature>
<evidence type="ECO:0000256" key="6">
    <source>
        <dbReference type="SAM" id="Phobius"/>
    </source>
</evidence>
<feature type="transmembrane region" description="Helical" evidence="6">
    <location>
        <begin position="149"/>
        <end position="171"/>
    </location>
</feature>
<dbReference type="RefSeq" id="WP_005393519.1">
    <property type="nucleotide sequence ID" value="NZ_CP066007.1"/>
</dbReference>
<keyword evidence="4 6" id="KW-1133">Transmembrane helix</keyword>
<evidence type="ECO:0000313" key="9">
    <source>
        <dbReference type="EMBL" id="QRP70334.1"/>
    </source>
</evidence>
<dbReference type="Pfam" id="PF07690">
    <property type="entry name" value="MFS_1"/>
    <property type="match status" value="1"/>
</dbReference>
<dbReference type="Gene3D" id="1.20.1720.10">
    <property type="entry name" value="Multidrug resistance protein D"/>
    <property type="match status" value="1"/>
</dbReference>
<dbReference type="InterPro" id="IPR020846">
    <property type="entry name" value="MFS_dom"/>
</dbReference>
<dbReference type="GO" id="GO:0022857">
    <property type="term" value="F:transmembrane transporter activity"/>
    <property type="evidence" value="ECO:0007669"/>
    <property type="project" value="InterPro"/>
</dbReference>
<dbReference type="AlphaFoldDB" id="A0A7T4EGX0"/>
<dbReference type="PANTHER" id="PTHR42718:SF9">
    <property type="entry name" value="MAJOR FACILITATOR SUPERFAMILY MULTIDRUG TRANSPORTER MFSC"/>
    <property type="match status" value="1"/>
</dbReference>
<feature type="transmembrane region" description="Helical" evidence="6">
    <location>
        <begin position="116"/>
        <end position="137"/>
    </location>
</feature>
<feature type="transmembrane region" description="Helical" evidence="6">
    <location>
        <begin position="275"/>
        <end position="298"/>
    </location>
</feature>
<dbReference type="GO" id="GO:0005886">
    <property type="term" value="C:plasma membrane"/>
    <property type="evidence" value="ECO:0007669"/>
    <property type="project" value="UniProtKB-SubCell"/>
</dbReference>
<feature type="transmembrane region" description="Helical" evidence="6">
    <location>
        <begin position="340"/>
        <end position="358"/>
    </location>
</feature>
<dbReference type="PANTHER" id="PTHR42718">
    <property type="entry name" value="MAJOR FACILITATOR SUPERFAMILY MULTIDRUG TRANSPORTER MFSC"/>
    <property type="match status" value="1"/>
</dbReference>
<protein>
    <submittedName>
        <fullName evidence="8">MFS transporter</fullName>
    </submittedName>
</protein>
<evidence type="ECO:0000256" key="4">
    <source>
        <dbReference type="ARBA" id="ARBA00022989"/>
    </source>
</evidence>
<evidence type="ECO:0000256" key="2">
    <source>
        <dbReference type="ARBA" id="ARBA00022448"/>
    </source>
</evidence>
<dbReference type="Proteomes" id="UP000596145">
    <property type="component" value="Chromosome"/>
</dbReference>
<keyword evidence="5 6" id="KW-0472">Membrane</keyword>
<comment type="subcellular location">
    <subcellularLocation>
        <location evidence="1">Cell membrane</location>
        <topology evidence="1">Multi-pass membrane protein</topology>
    </subcellularLocation>
</comment>
<feature type="transmembrane region" description="Helical" evidence="6">
    <location>
        <begin position="232"/>
        <end position="254"/>
    </location>
</feature>
<dbReference type="SUPFAM" id="SSF103473">
    <property type="entry name" value="MFS general substrate transporter"/>
    <property type="match status" value="1"/>
</dbReference>
<dbReference type="Proteomes" id="UP000617681">
    <property type="component" value="Chromosome"/>
</dbReference>
<evidence type="ECO:0000313" key="10">
    <source>
        <dbReference type="Proteomes" id="UP000596145"/>
    </source>
</evidence>
<feature type="transmembrane region" description="Helical" evidence="6">
    <location>
        <begin position="177"/>
        <end position="195"/>
    </location>
</feature>
<evidence type="ECO:0000256" key="1">
    <source>
        <dbReference type="ARBA" id="ARBA00004651"/>
    </source>
</evidence>
<feature type="transmembrane region" description="Helical" evidence="6">
    <location>
        <begin position="310"/>
        <end position="328"/>
    </location>
</feature>
<dbReference type="CDD" id="cd17321">
    <property type="entry name" value="MFS_MMR_MDR_like"/>
    <property type="match status" value="1"/>
</dbReference>
<organism evidence="8 10">
    <name type="scientific">Corynebacterium glucuronolyticum</name>
    <dbReference type="NCBI Taxonomy" id="39791"/>
    <lineage>
        <taxon>Bacteria</taxon>
        <taxon>Bacillati</taxon>
        <taxon>Actinomycetota</taxon>
        <taxon>Actinomycetes</taxon>
        <taxon>Mycobacteriales</taxon>
        <taxon>Corynebacteriaceae</taxon>
        <taxon>Corynebacterium</taxon>
    </lineage>
</organism>
<name>A0A7T4EGX0_9CORY</name>